<dbReference type="GO" id="GO:0007234">
    <property type="term" value="P:osmosensory signaling via phosphorelay pathway"/>
    <property type="evidence" value="ECO:0007669"/>
    <property type="project" value="TreeGrafter"/>
</dbReference>
<evidence type="ECO:0000256" key="1">
    <source>
        <dbReference type="ARBA" id="ARBA00000085"/>
    </source>
</evidence>
<evidence type="ECO:0000256" key="7">
    <source>
        <dbReference type="ARBA" id="ARBA00022679"/>
    </source>
</evidence>
<keyword evidence="13" id="KW-0175">Coiled coil</keyword>
<dbReference type="InterPro" id="IPR004358">
    <property type="entry name" value="Sig_transdc_His_kin-like_C"/>
</dbReference>
<dbReference type="SUPFAM" id="SSF47384">
    <property type="entry name" value="Homodimeric domain of signal transducing histidine kinase"/>
    <property type="match status" value="1"/>
</dbReference>
<dbReference type="AlphaFoldDB" id="A0A318TJY5"/>
<keyword evidence="7" id="KW-0808">Transferase</keyword>
<dbReference type="GO" id="GO:0000155">
    <property type="term" value="F:phosphorelay sensor kinase activity"/>
    <property type="evidence" value="ECO:0007669"/>
    <property type="project" value="InterPro"/>
</dbReference>
<dbReference type="CDD" id="cd06225">
    <property type="entry name" value="HAMP"/>
    <property type="match status" value="1"/>
</dbReference>
<dbReference type="EMBL" id="QJTJ01000031">
    <property type="protein sequence ID" value="PYF03458.1"/>
    <property type="molecule type" value="Genomic_DNA"/>
</dbReference>
<dbReference type="FunFam" id="3.30.565.10:FF:000023">
    <property type="entry name" value="PAS domain-containing sensor histidine kinase"/>
    <property type="match status" value="1"/>
</dbReference>
<proteinExistence type="predicted"/>
<keyword evidence="10" id="KW-0067">ATP-binding</keyword>
<dbReference type="FunFam" id="1.10.287.130:FF:000001">
    <property type="entry name" value="Two-component sensor histidine kinase"/>
    <property type="match status" value="1"/>
</dbReference>
<dbReference type="Proteomes" id="UP000247416">
    <property type="component" value="Unassembled WGS sequence"/>
</dbReference>
<dbReference type="PANTHER" id="PTHR42878:SF3">
    <property type="entry name" value="HISTIDINE PROTEIN KINASE SAES"/>
    <property type="match status" value="1"/>
</dbReference>
<accession>A0A318TJY5</accession>
<evidence type="ECO:0000256" key="12">
    <source>
        <dbReference type="ARBA" id="ARBA00023136"/>
    </source>
</evidence>
<organism evidence="17 18">
    <name type="scientific">Ureibacillus chungkukjangi</name>
    <dbReference type="NCBI Taxonomy" id="1202712"/>
    <lineage>
        <taxon>Bacteria</taxon>
        <taxon>Bacillati</taxon>
        <taxon>Bacillota</taxon>
        <taxon>Bacilli</taxon>
        <taxon>Bacillales</taxon>
        <taxon>Caryophanaceae</taxon>
        <taxon>Ureibacillus</taxon>
    </lineage>
</organism>
<dbReference type="CDD" id="cd00075">
    <property type="entry name" value="HATPase"/>
    <property type="match status" value="1"/>
</dbReference>
<evidence type="ECO:0000256" key="8">
    <source>
        <dbReference type="ARBA" id="ARBA00022741"/>
    </source>
</evidence>
<evidence type="ECO:0000256" key="11">
    <source>
        <dbReference type="ARBA" id="ARBA00023012"/>
    </source>
</evidence>
<gene>
    <name evidence="17" type="ORF">BJ095_13126</name>
</gene>
<evidence type="ECO:0000256" key="14">
    <source>
        <dbReference type="SAM" id="Phobius"/>
    </source>
</evidence>
<evidence type="ECO:0000256" key="13">
    <source>
        <dbReference type="SAM" id="Coils"/>
    </source>
</evidence>
<protein>
    <recommendedName>
        <fullName evidence="4">histidine kinase</fullName>
        <ecNumber evidence="4">2.7.13.3</ecNumber>
    </recommendedName>
</protein>
<evidence type="ECO:0000256" key="2">
    <source>
        <dbReference type="ARBA" id="ARBA00004314"/>
    </source>
</evidence>
<keyword evidence="14" id="KW-1133">Transmembrane helix</keyword>
<dbReference type="Gene3D" id="3.30.565.10">
    <property type="entry name" value="Histidine kinase-like ATPase, C-terminal domain"/>
    <property type="match status" value="1"/>
</dbReference>
<comment type="caution">
    <text evidence="17">The sequence shown here is derived from an EMBL/GenBank/DDBJ whole genome shotgun (WGS) entry which is preliminary data.</text>
</comment>
<evidence type="ECO:0000256" key="5">
    <source>
        <dbReference type="ARBA" id="ARBA00022475"/>
    </source>
</evidence>
<dbReference type="PROSITE" id="PS50885">
    <property type="entry name" value="HAMP"/>
    <property type="match status" value="1"/>
</dbReference>
<keyword evidence="5" id="KW-1003">Cell membrane</keyword>
<dbReference type="Pfam" id="PF00512">
    <property type="entry name" value="HisKA"/>
    <property type="match status" value="1"/>
</dbReference>
<dbReference type="InterPro" id="IPR036097">
    <property type="entry name" value="HisK_dim/P_sf"/>
</dbReference>
<dbReference type="GO" id="GO:0030295">
    <property type="term" value="F:protein kinase activator activity"/>
    <property type="evidence" value="ECO:0007669"/>
    <property type="project" value="TreeGrafter"/>
</dbReference>
<dbReference type="PROSITE" id="PS50109">
    <property type="entry name" value="HIS_KIN"/>
    <property type="match status" value="1"/>
</dbReference>
<feature type="domain" description="HAMP" evidence="16">
    <location>
        <begin position="183"/>
        <end position="235"/>
    </location>
</feature>
<feature type="transmembrane region" description="Helical" evidence="14">
    <location>
        <begin position="12"/>
        <end position="30"/>
    </location>
</feature>
<dbReference type="SUPFAM" id="SSF158472">
    <property type="entry name" value="HAMP domain-like"/>
    <property type="match status" value="1"/>
</dbReference>
<dbReference type="CDD" id="cd00082">
    <property type="entry name" value="HisKA"/>
    <property type="match status" value="1"/>
</dbReference>
<evidence type="ECO:0000256" key="9">
    <source>
        <dbReference type="ARBA" id="ARBA00022777"/>
    </source>
</evidence>
<dbReference type="Pfam" id="PF00672">
    <property type="entry name" value="HAMP"/>
    <property type="match status" value="1"/>
</dbReference>
<dbReference type="InterPro" id="IPR005467">
    <property type="entry name" value="His_kinase_dom"/>
</dbReference>
<keyword evidence="8" id="KW-0547">Nucleotide-binding</keyword>
<feature type="domain" description="Histidine kinase" evidence="15">
    <location>
        <begin position="243"/>
        <end position="455"/>
    </location>
</feature>
<comment type="catalytic activity">
    <reaction evidence="1">
        <text>ATP + protein L-histidine = ADP + protein N-phospho-L-histidine.</text>
        <dbReference type="EC" id="2.7.13.3"/>
    </reaction>
</comment>
<dbReference type="GO" id="GO:0045121">
    <property type="term" value="C:membrane raft"/>
    <property type="evidence" value="ECO:0007669"/>
    <property type="project" value="UniProtKB-SubCell"/>
</dbReference>
<dbReference type="InterPro" id="IPR003660">
    <property type="entry name" value="HAMP_dom"/>
</dbReference>
<dbReference type="InterPro" id="IPR036890">
    <property type="entry name" value="HATPase_C_sf"/>
</dbReference>
<keyword evidence="18" id="KW-1185">Reference proteome</keyword>
<keyword evidence="11" id="KW-0902">Two-component regulatory system</keyword>
<sequence>MFILNKISTKLALYFFAAVLILELILMFYLHRNIIHSRVGEEFSRLLANGENHRDVLTENYSESTIKHIVLMENNNNREVMIINSEGVVISSSDENNPTLESYVPSVMKKKSNLDSILVSDYKNSPYIVSIHPYQNGEHSGYVLMYQSTNSINQMVNELTMHFGIAGATSVVIILIIYAVLSKVLTRPLINMKEATEKLSKGDFEVTLSYASKDELGELSVAIQKLAKDLELLKKERNEFLASISHELSTPLTYLIGYAKVAMRKELDEKKRDHYLSIIAEEADGMKDLVKDLLDLAKIDENSFTVNKENFLSQPFLDNIFKLVGPSFLNKGLKLDFESKENFQIFADPLRLQQIVLNLLDNALKYTNNGKKVRLEAYSLNGRAVISVSDEGIGIPSDEIEFIFDRLYRVEKSRSRIYGGSGIGLSVVKELVEAHGGTIEVASKLGEGSTFKLMI</sequence>
<dbReference type="InterPro" id="IPR050351">
    <property type="entry name" value="BphY/WalK/GraS-like"/>
</dbReference>
<keyword evidence="9 17" id="KW-0418">Kinase</keyword>
<evidence type="ECO:0000256" key="4">
    <source>
        <dbReference type="ARBA" id="ARBA00012438"/>
    </source>
</evidence>
<dbReference type="GO" id="GO:0005886">
    <property type="term" value="C:plasma membrane"/>
    <property type="evidence" value="ECO:0007669"/>
    <property type="project" value="UniProtKB-SubCell"/>
</dbReference>
<dbReference type="GO" id="GO:0000156">
    <property type="term" value="F:phosphorelay response regulator activity"/>
    <property type="evidence" value="ECO:0007669"/>
    <property type="project" value="TreeGrafter"/>
</dbReference>
<evidence type="ECO:0000313" key="17">
    <source>
        <dbReference type="EMBL" id="PYF03458.1"/>
    </source>
</evidence>
<evidence type="ECO:0000313" key="18">
    <source>
        <dbReference type="Proteomes" id="UP000247416"/>
    </source>
</evidence>
<comment type="subcellular location">
    <subcellularLocation>
        <location evidence="3">Cell membrane</location>
        <topology evidence="3">Multi-pass membrane protein</topology>
    </subcellularLocation>
    <subcellularLocation>
        <location evidence="2">Membrane raft</location>
        <topology evidence="2">Multi-pass membrane protein</topology>
    </subcellularLocation>
</comment>
<dbReference type="PANTHER" id="PTHR42878">
    <property type="entry name" value="TWO-COMPONENT HISTIDINE KINASE"/>
    <property type="match status" value="1"/>
</dbReference>
<feature type="coiled-coil region" evidence="13">
    <location>
        <begin position="216"/>
        <end position="243"/>
    </location>
</feature>
<dbReference type="InterPro" id="IPR003594">
    <property type="entry name" value="HATPase_dom"/>
</dbReference>
<dbReference type="Gene3D" id="6.10.340.10">
    <property type="match status" value="1"/>
</dbReference>
<dbReference type="GO" id="GO:0005524">
    <property type="term" value="F:ATP binding"/>
    <property type="evidence" value="ECO:0007669"/>
    <property type="project" value="UniProtKB-KW"/>
</dbReference>
<feature type="transmembrane region" description="Helical" evidence="14">
    <location>
        <begin position="159"/>
        <end position="181"/>
    </location>
</feature>
<dbReference type="PRINTS" id="PR00344">
    <property type="entry name" value="BCTRLSENSOR"/>
</dbReference>
<dbReference type="Pfam" id="PF02518">
    <property type="entry name" value="HATPase_c"/>
    <property type="match status" value="1"/>
</dbReference>
<evidence type="ECO:0000259" key="15">
    <source>
        <dbReference type="PROSITE" id="PS50109"/>
    </source>
</evidence>
<evidence type="ECO:0000256" key="6">
    <source>
        <dbReference type="ARBA" id="ARBA00022553"/>
    </source>
</evidence>
<evidence type="ECO:0000259" key="16">
    <source>
        <dbReference type="PROSITE" id="PS50885"/>
    </source>
</evidence>
<dbReference type="SMART" id="SM00388">
    <property type="entry name" value="HisKA"/>
    <property type="match status" value="1"/>
</dbReference>
<keyword evidence="12 14" id="KW-0472">Membrane</keyword>
<keyword evidence="6" id="KW-0597">Phosphoprotein</keyword>
<dbReference type="SMART" id="SM00387">
    <property type="entry name" value="HATPase_c"/>
    <property type="match status" value="1"/>
</dbReference>
<evidence type="ECO:0000256" key="3">
    <source>
        <dbReference type="ARBA" id="ARBA00004651"/>
    </source>
</evidence>
<dbReference type="EC" id="2.7.13.3" evidence="4"/>
<name>A0A318TJY5_9BACL</name>
<evidence type="ECO:0000256" key="10">
    <source>
        <dbReference type="ARBA" id="ARBA00022840"/>
    </source>
</evidence>
<reference evidence="17 18" key="1">
    <citation type="submission" date="2018-06" db="EMBL/GenBank/DDBJ databases">
        <title>Genomic Encyclopedia of Archaeal and Bacterial Type Strains, Phase II (KMG-II): from individual species to whole genera.</title>
        <authorList>
            <person name="Goeker M."/>
        </authorList>
    </citation>
    <scope>NUCLEOTIDE SEQUENCE [LARGE SCALE GENOMIC DNA]</scope>
    <source>
        <strain evidence="17 18">KACC 16626</strain>
    </source>
</reference>
<keyword evidence="14" id="KW-0812">Transmembrane</keyword>
<dbReference type="InterPro" id="IPR003661">
    <property type="entry name" value="HisK_dim/P_dom"/>
</dbReference>
<dbReference type="SMART" id="SM00304">
    <property type="entry name" value="HAMP"/>
    <property type="match status" value="1"/>
</dbReference>
<dbReference type="Gene3D" id="1.10.287.130">
    <property type="match status" value="1"/>
</dbReference>
<dbReference type="SUPFAM" id="SSF55874">
    <property type="entry name" value="ATPase domain of HSP90 chaperone/DNA topoisomerase II/histidine kinase"/>
    <property type="match status" value="1"/>
</dbReference>